<organism evidence="2 3">
    <name type="scientific">Mycena metata</name>
    <dbReference type="NCBI Taxonomy" id="1033252"/>
    <lineage>
        <taxon>Eukaryota</taxon>
        <taxon>Fungi</taxon>
        <taxon>Dikarya</taxon>
        <taxon>Basidiomycota</taxon>
        <taxon>Agaricomycotina</taxon>
        <taxon>Agaricomycetes</taxon>
        <taxon>Agaricomycetidae</taxon>
        <taxon>Agaricales</taxon>
        <taxon>Marasmiineae</taxon>
        <taxon>Mycenaceae</taxon>
        <taxon>Mycena</taxon>
    </lineage>
</organism>
<evidence type="ECO:0000259" key="1">
    <source>
        <dbReference type="PROSITE" id="PS50822"/>
    </source>
</evidence>
<dbReference type="Proteomes" id="UP001215598">
    <property type="component" value="Unassembled WGS sequence"/>
</dbReference>
<dbReference type="SMART" id="SM00950">
    <property type="entry name" value="Piwi"/>
    <property type="match status" value="1"/>
</dbReference>
<dbReference type="Pfam" id="PF08699">
    <property type="entry name" value="ArgoL1"/>
    <property type="match status" value="1"/>
</dbReference>
<keyword evidence="3" id="KW-1185">Reference proteome</keyword>
<dbReference type="InterPro" id="IPR032474">
    <property type="entry name" value="Argonaute_N"/>
</dbReference>
<gene>
    <name evidence="2" type="ORF">B0H16DRAFT_1514509</name>
</gene>
<dbReference type="Gene3D" id="2.170.260.10">
    <property type="entry name" value="paz domain"/>
    <property type="match status" value="1"/>
</dbReference>
<dbReference type="PANTHER" id="PTHR22891">
    <property type="entry name" value="EUKARYOTIC TRANSLATION INITIATION FACTOR 2C"/>
    <property type="match status" value="1"/>
</dbReference>
<dbReference type="InterPro" id="IPR036397">
    <property type="entry name" value="RNaseH_sf"/>
</dbReference>
<dbReference type="InterPro" id="IPR014811">
    <property type="entry name" value="ArgoL1"/>
</dbReference>
<dbReference type="GO" id="GO:0003723">
    <property type="term" value="F:RNA binding"/>
    <property type="evidence" value="ECO:0007669"/>
    <property type="project" value="InterPro"/>
</dbReference>
<dbReference type="InterPro" id="IPR003165">
    <property type="entry name" value="Piwi"/>
</dbReference>
<feature type="domain" description="Piwi" evidence="1">
    <location>
        <begin position="581"/>
        <end position="771"/>
    </location>
</feature>
<dbReference type="SUPFAM" id="SSF101690">
    <property type="entry name" value="PAZ domain"/>
    <property type="match status" value="1"/>
</dbReference>
<dbReference type="InterPro" id="IPR012337">
    <property type="entry name" value="RNaseH-like_sf"/>
</dbReference>
<name>A0AAD7NR10_9AGAR</name>
<dbReference type="SUPFAM" id="SSF53098">
    <property type="entry name" value="Ribonuclease H-like"/>
    <property type="match status" value="1"/>
</dbReference>
<dbReference type="AlphaFoldDB" id="A0AAD7NR10"/>
<reference evidence="2" key="1">
    <citation type="submission" date="2023-03" db="EMBL/GenBank/DDBJ databases">
        <title>Massive genome expansion in bonnet fungi (Mycena s.s.) driven by repeated elements and novel gene families across ecological guilds.</title>
        <authorList>
            <consortium name="Lawrence Berkeley National Laboratory"/>
            <person name="Harder C.B."/>
            <person name="Miyauchi S."/>
            <person name="Viragh M."/>
            <person name="Kuo A."/>
            <person name="Thoen E."/>
            <person name="Andreopoulos B."/>
            <person name="Lu D."/>
            <person name="Skrede I."/>
            <person name="Drula E."/>
            <person name="Henrissat B."/>
            <person name="Morin E."/>
            <person name="Kohler A."/>
            <person name="Barry K."/>
            <person name="LaButti K."/>
            <person name="Morin E."/>
            <person name="Salamov A."/>
            <person name="Lipzen A."/>
            <person name="Mereny Z."/>
            <person name="Hegedus B."/>
            <person name="Baldrian P."/>
            <person name="Stursova M."/>
            <person name="Weitz H."/>
            <person name="Taylor A."/>
            <person name="Grigoriev I.V."/>
            <person name="Nagy L.G."/>
            <person name="Martin F."/>
            <person name="Kauserud H."/>
        </authorList>
    </citation>
    <scope>NUCLEOTIDE SEQUENCE</scope>
    <source>
        <strain evidence="2">CBHHK182m</strain>
    </source>
</reference>
<dbReference type="Pfam" id="PF02170">
    <property type="entry name" value="PAZ"/>
    <property type="match status" value="1"/>
</dbReference>
<dbReference type="Gene3D" id="3.30.420.10">
    <property type="entry name" value="Ribonuclease H-like superfamily/Ribonuclease H"/>
    <property type="match status" value="1"/>
</dbReference>
<evidence type="ECO:0000313" key="2">
    <source>
        <dbReference type="EMBL" id="KAJ7771728.1"/>
    </source>
</evidence>
<dbReference type="Gene3D" id="3.40.50.2300">
    <property type="match status" value="1"/>
</dbReference>
<dbReference type="EMBL" id="JARKIB010000015">
    <property type="protein sequence ID" value="KAJ7771728.1"/>
    <property type="molecule type" value="Genomic_DNA"/>
</dbReference>
<evidence type="ECO:0000313" key="3">
    <source>
        <dbReference type="Proteomes" id="UP001215598"/>
    </source>
</evidence>
<dbReference type="InterPro" id="IPR003100">
    <property type="entry name" value="PAZ_dom"/>
</dbReference>
<sequence length="813" mass="90482">MSTPVTVITNSFMVKSLPTRTYYQYDVFTPDDPKTPDPKAQKRQRLMHTLQTEAHPEIFTPRAVYDGNRLLYVSHVMPNRTYKVHGSNQKAPDDARGWWKIQITRTVGDPIKPLVGVKKFIESGEATAETLTATNLLQLLLSQAKNQASPNTGRAYYIPEGKQPIRGMAVELWRGYFQAVRPTTKGMIVNVDTTVAAMYQAGPLIPICMNVIGVNDVRRLSLRDERAEDFIKIQRHLKNKLIYVQTRDGQRRTKTVRKIIPAPVGPYKFNATTITEHYQVAYSTTLRYPDTIGICTSGKSAPFEVIIPLELCEMVPGQLYKKKLPPDATAAVVGFAALNPAERLKKILPGGSGQERSPVQDYSQSEYLIDAGMLVDQQAITLRAHLLKVPPVVYGQGKRVEPRDGAWNVVGCQLNTPKQMVNWGLVNFDKGRISHDTIGKTIKGIVECSQMLGMNVAQPPNEAVIDGNPHNIRDPILKICRFFKEPANARADEVRTRIKYICDVELGIRSQCLREPKIQRANNQYWNNNSMPVLGGANSVVESPAFKELKSRPFMIIGADVAHPGPGTNRPSVASVLPRSEIIADLKNMVKLAVQSFGVKHKQGPQAILFFRDGVSEGEFTIVQRDEIREVKVALDELWAGMKLDPKTIPKLTFIVVGKRHHVSFFPTNPNDRTVGDKTGNCRAGLAVHEGLANPQFPDFYLQSHAAIKGTSRSAHYTVLQDEIFGGNLNKLQEVSFALCHIYAKATRSVSIPAPVYYADLACARGKFHLDPESDMDIDGSTTSGDRKEFDLSPWSAGFKAIHPTLQASMYFL</sequence>
<dbReference type="Pfam" id="PF16486">
    <property type="entry name" value="ArgoN"/>
    <property type="match status" value="1"/>
</dbReference>
<protein>
    <submittedName>
        <fullName evidence="2">Argonaute-like protein</fullName>
    </submittedName>
</protein>
<dbReference type="SMART" id="SM01163">
    <property type="entry name" value="DUF1785"/>
    <property type="match status" value="1"/>
</dbReference>
<proteinExistence type="predicted"/>
<dbReference type="InterPro" id="IPR036085">
    <property type="entry name" value="PAZ_dom_sf"/>
</dbReference>
<dbReference type="PROSITE" id="PS50822">
    <property type="entry name" value="PIWI"/>
    <property type="match status" value="1"/>
</dbReference>
<dbReference type="Pfam" id="PF02171">
    <property type="entry name" value="Piwi"/>
    <property type="match status" value="1"/>
</dbReference>
<comment type="caution">
    <text evidence="2">The sequence shown here is derived from an EMBL/GenBank/DDBJ whole genome shotgun (WGS) entry which is preliminary data.</text>
</comment>
<accession>A0AAD7NR10</accession>